<dbReference type="AlphaFoldDB" id="A0A9Q9APJ3"/>
<name>A0A9Q9APJ3_9PEZI</name>
<sequence>MGQRPDSGSGPESRARRAHASDVSATLAQRRSAERKFRQCADPPGVAHYSPADWAPFDLHQTGYGIRLKLVAMEYNPHCVLIDVNEFGKTVAWDTLTFHRWDMISFIRAVLVLDAQCTLSIFLRNIVEILLNTDGGRTPALGMSKLQALVPDTNLKPAGEILRETVVSPFGPPPVLDVHRVHQTLQARLRVAEDTLWLLQKDPAVAREDLARISGSLASQHEGNRGFGLSLFSGSWHLSSWWKPGSIQSENASRP</sequence>
<dbReference type="OrthoDB" id="2922289at2759"/>
<evidence type="ECO:0000313" key="3">
    <source>
        <dbReference type="Proteomes" id="UP001056384"/>
    </source>
</evidence>
<feature type="region of interest" description="Disordered" evidence="1">
    <location>
        <begin position="1"/>
        <end position="24"/>
    </location>
</feature>
<reference evidence="2" key="1">
    <citation type="submission" date="2022-06" db="EMBL/GenBank/DDBJ databases">
        <title>Complete genome sequences of two strains of the flax pathogen Septoria linicola.</title>
        <authorList>
            <person name="Lapalu N."/>
            <person name="Simon A."/>
            <person name="Demenou B."/>
            <person name="Paumier D."/>
            <person name="Guillot M.-P."/>
            <person name="Gout L."/>
            <person name="Valade R."/>
        </authorList>
    </citation>
    <scope>NUCLEOTIDE SEQUENCE</scope>
    <source>
        <strain evidence="2">SE15195</strain>
    </source>
</reference>
<protein>
    <submittedName>
        <fullName evidence="2">Uncharacterized protein</fullName>
    </submittedName>
</protein>
<organism evidence="2 3">
    <name type="scientific">Septoria linicola</name>
    <dbReference type="NCBI Taxonomy" id="215465"/>
    <lineage>
        <taxon>Eukaryota</taxon>
        <taxon>Fungi</taxon>
        <taxon>Dikarya</taxon>
        <taxon>Ascomycota</taxon>
        <taxon>Pezizomycotina</taxon>
        <taxon>Dothideomycetes</taxon>
        <taxon>Dothideomycetidae</taxon>
        <taxon>Mycosphaerellales</taxon>
        <taxon>Mycosphaerellaceae</taxon>
        <taxon>Septoria</taxon>
    </lineage>
</organism>
<dbReference type="EMBL" id="CP099419">
    <property type="protein sequence ID" value="USW49716.1"/>
    <property type="molecule type" value="Genomic_DNA"/>
</dbReference>
<keyword evidence="3" id="KW-1185">Reference proteome</keyword>
<gene>
    <name evidence="2" type="ORF">Slin15195_G030350</name>
</gene>
<proteinExistence type="predicted"/>
<evidence type="ECO:0000313" key="2">
    <source>
        <dbReference type="EMBL" id="USW49716.1"/>
    </source>
</evidence>
<accession>A0A9Q9APJ3</accession>
<dbReference type="Proteomes" id="UP001056384">
    <property type="component" value="Chromosome 2"/>
</dbReference>
<evidence type="ECO:0000256" key="1">
    <source>
        <dbReference type="SAM" id="MobiDB-lite"/>
    </source>
</evidence>